<dbReference type="Gene3D" id="3.40.50.720">
    <property type="entry name" value="NAD(P)-binding Rossmann-like Domain"/>
    <property type="match status" value="1"/>
</dbReference>
<dbReference type="InterPro" id="IPR003421">
    <property type="entry name" value="Opine_DH"/>
</dbReference>
<dbReference type="Pfam" id="PF02317">
    <property type="entry name" value="Octopine_DH"/>
    <property type="match status" value="1"/>
</dbReference>
<gene>
    <name evidence="4" type="ORF">OBO34_04450</name>
</gene>
<keyword evidence="5" id="KW-1185">Reference proteome</keyword>
<feature type="domain" description="Opine dehydrogenase" evidence="3">
    <location>
        <begin position="182"/>
        <end position="322"/>
    </location>
</feature>
<proteinExistence type="predicted"/>
<dbReference type="InterPro" id="IPR036291">
    <property type="entry name" value="NAD(P)-bd_dom_sf"/>
</dbReference>
<dbReference type="RefSeq" id="WP_148397226.1">
    <property type="nucleotide sequence ID" value="NZ_JAOSHN010000002.1"/>
</dbReference>
<reference evidence="4" key="1">
    <citation type="submission" date="2022-09" db="EMBL/GenBank/DDBJ databases">
        <title>Culturomic study of gut microbiota in children with autism spectrum disorder.</title>
        <authorList>
            <person name="Efimov B.A."/>
            <person name="Chaplin A.V."/>
            <person name="Sokolova S.R."/>
            <person name="Pikina A.P."/>
            <person name="Korzhanova M."/>
            <person name="Belova V."/>
            <person name="Korostin D."/>
        </authorList>
    </citation>
    <scope>NUCLEOTIDE SEQUENCE</scope>
    <source>
        <strain evidence="4">ASD5510</strain>
    </source>
</reference>
<keyword evidence="1" id="KW-0560">Oxidoreductase</keyword>
<dbReference type="InterPro" id="IPR011128">
    <property type="entry name" value="G3P_DH_NAD-dep_N"/>
</dbReference>
<dbReference type="SUPFAM" id="SSF48179">
    <property type="entry name" value="6-phosphogluconate dehydrogenase C-terminal domain-like"/>
    <property type="match status" value="1"/>
</dbReference>
<dbReference type="InterPro" id="IPR013328">
    <property type="entry name" value="6PGD_dom2"/>
</dbReference>
<dbReference type="GO" id="GO:0046168">
    <property type="term" value="P:glycerol-3-phosphate catabolic process"/>
    <property type="evidence" value="ECO:0007669"/>
    <property type="project" value="InterPro"/>
</dbReference>
<dbReference type="SUPFAM" id="SSF51735">
    <property type="entry name" value="NAD(P)-binding Rossmann-fold domains"/>
    <property type="match status" value="1"/>
</dbReference>
<dbReference type="PANTHER" id="PTHR38015">
    <property type="entry name" value="BLR6086 PROTEIN"/>
    <property type="match status" value="1"/>
</dbReference>
<dbReference type="InterPro" id="IPR051729">
    <property type="entry name" value="Opine/Lysopine_DH"/>
</dbReference>
<dbReference type="InterPro" id="IPR008927">
    <property type="entry name" value="6-PGluconate_DH-like_C_sf"/>
</dbReference>
<evidence type="ECO:0000313" key="5">
    <source>
        <dbReference type="Proteomes" id="UP001065549"/>
    </source>
</evidence>
<feature type="domain" description="Glycerol-3-phosphate dehydrogenase NAD-dependent N-terminal" evidence="2">
    <location>
        <begin position="2"/>
        <end position="105"/>
    </location>
</feature>
<dbReference type="GO" id="GO:0051287">
    <property type="term" value="F:NAD binding"/>
    <property type="evidence" value="ECO:0007669"/>
    <property type="project" value="InterPro"/>
</dbReference>
<dbReference type="GO" id="GO:0016616">
    <property type="term" value="F:oxidoreductase activity, acting on the CH-OH group of donors, NAD or NADP as acceptor"/>
    <property type="evidence" value="ECO:0007669"/>
    <property type="project" value="InterPro"/>
</dbReference>
<dbReference type="EMBL" id="JAOSHN010000002">
    <property type="protein sequence ID" value="MCU7377604.1"/>
    <property type="molecule type" value="Genomic_DNA"/>
</dbReference>
<evidence type="ECO:0000256" key="1">
    <source>
        <dbReference type="ARBA" id="ARBA00023002"/>
    </source>
</evidence>
<sequence length="356" mass="39169">MNVAVLGAGNGGQTMAADLTLQGHRVSLYEMPEFAGPLQTLFKNKVITLSGFLEGRAEIHCMTTDLAEAIRDADIIFIPLPASAHRNYANALADHVKDGQVIVLMPGTLGSLTFKRIFKEKGVTADVAICETSSLAYDTRIEEPGKIHVFATNPDLLFGVMPSSKTDEAYKLASSFYSLKKVDDVLACGLHSLNPVLHIPGCILNSARIERSKGQFYLYEEGITPCVAKVMEQFEEERKALVETLGYPFMSLAEELAEGREPRSIWEEVNGCESLEFIKGPTSLKNRYFTEDIPYGLTAWIALADLLSVDVPVMRSLQMLGSILIGYDMADMVRTKADMGIDGLDRDALQAYVHDF</sequence>
<dbReference type="Pfam" id="PF01210">
    <property type="entry name" value="NAD_Gly3P_dh_N"/>
    <property type="match status" value="1"/>
</dbReference>
<accession>A0A9J6QQA0</accession>
<evidence type="ECO:0000259" key="3">
    <source>
        <dbReference type="Pfam" id="PF02317"/>
    </source>
</evidence>
<dbReference type="AlphaFoldDB" id="A0A9J6QQA0"/>
<evidence type="ECO:0000259" key="2">
    <source>
        <dbReference type="Pfam" id="PF01210"/>
    </source>
</evidence>
<dbReference type="PANTHER" id="PTHR38015:SF1">
    <property type="entry name" value="OPINE DEHYDROGENASE DOMAIN-CONTAINING PROTEIN"/>
    <property type="match status" value="1"/>
</dbReference>
<dbReference type="Gene3D" id="1.10.1040.10">
    <property type="entry name" value="N-(1-d-carboxylethyl)-l-norvaline Dehydrogenase, domain 2"/>
    <property type="match status" value="1"/>
</dbReference>
<evidence type="ECO:0000313" key="4">
    <source>
        <dbReference type="EMBL" id="MCU7377604.1"/>
    </source>
</evidence>
<dbReference type="Proteomes" id="UP001065549">
    <property type="component" value="Unassembled WGS sequence"/>
</dbReference>
<organism evidence="4 5">
    <name type="scientific">Hominibacterium faecale</name>
    <dbReference type="NCBI Taxonomy" id="2839743"/>
    <lineage>
        <taxon>Bacteria</taxon>
        <taxon>Bacillati</taxon>
        <taxon>Bacillota</taxon>
        <taxon>Clostridia</taxon>
        <taxon>Peptostreptococcales</taxon>
        <taxon>Anaerovoracaceae</taxon>
        <taxon>Hominibacterium</taxon>
    </lineage>
</organism>
<name>A0A9J6QQA0_9FIRM</name>
<comment type="caution">
    <text evidence="4">The sequence shown here is derived from an EMBL/GenBank/DDBJ whole genome shotgun (WGS) entry which is preliminary data.</text>
</comment>
<protein>
    <submittedName>
        <fullName evidence="4">NAD/NADP octopine/nopaline dehydrogenase family protein</fullName>
    </submittedName>
</protein>